<evidence type="ECO:0000256" key="7">
    <source>
        <dbReference type="ARBA" id="ARBA00023136"/>
    </source>
</evidence>
<sequence length="92" mass="10635">MFGIGFSEILTVFLVGLILCKPKNFPLVIKYVRLYYASFIKIRYKIAQLLEDININEICSNSPEKKTTYIIGNDGNLHESYDTKDIIIKEKN</sequence>
<name>A0A8J3HU17_9RICK</name>
<evidence type="ECO:0000256" key="2">
    <source>
        <dbReference type="ARBA" id="ARBA00022448"/>
    </source>
</evidence>
<dbReference type="EMBL" id="BNGU01000001">
    <property type="protein sequence ID" value="GHM59039.1"/>
    <property type="molecule type" value="Genomic_DNA"/>
</dbReference>
<keyword evidence="9" id="KW-1185">Reference proteome</keyword>
<evidence type="ECO:0000313" key="8">
    <source>
        <dbReference type="EMBL" id="GHM59039.1"/>
    </source>
</evidence>
<comment type="subcellular location">
    <subcellularLocation>
        <location evidence="1">Membrane</location>
        <topology evidence="1">Single-pass membrane protein</topology>
    </subcellularLocation>
</comment>
<keyword evidence="4" id="KW-0653">Protein transport</keyword>
<keyword evidence="2" id="KW-0813">Transport</keyword>
<keyword evidence="5" id="KW-1133">Transmembrane helix</keyword>
<keyword evidence="3" id="KW-0812">Transmembrane</keyword>
<evidence type="ECO:0000313" key="9">
    <source>
        <dbReference type="Proteomes" id="UP000637906"/>
    </source>
</evidence>
<gene>
    <name evidence="8" type="ORF">sL5_00320</name>
</gene>
<keyword evidence="6" id="KW-0811">Translocation</keyword>
<dbReference type="Proteomes" id="UP000637906">
    <property type="component" value="Unassembled WGS sequence"/>
</dbReference>
<dbReference type="AlphaFoldDB" id="A0A8J3HU17"/>
<evidence type="ECO:0000256" key="5">
    <source>
        <dbReference type="ARBA" id="ARBA00022989"/>
    </source>
</evidence>
<organism evidence="8 9">
    <name type="scientific">Candidatus Mesenet longicola</name>
    <dbReference type="NCBI Taxonomy" id="1892558"/>
    <lineage>
        <taxon>Bacteria</taxon>
        <taxon>Pseudomonadati</taxon>
        <taxon>Pseudomonadota</taxon>
        <taxon>Alphaproteobacteria</taxon>
        <taxon>Rickettsiales</taxon>
        <taxon>Anaplasmataceae</taxon>
        <taxon>Candidatus Mesenet</taxon>
    </lineage>
</organism>
<proteinExistence type="predicted"/>
<evidence type="ECO:0000256" key="3">
    <source>
        <dbReference type="ARBA" id="ARBA00022692"/>
    </source>
</evidence>
<dbReference type="Pfam" id="PF02416">
    <property type="entry name" value="TatA_B_E"/>
    <property type="match status" value="1"/>
</dbReference>
<keyword evidence="7" id="KW-0472">Membrane</keyword>
<evidence type="ECO:0000256" key="6">
    <source>
        <dbReference type="ARBA" id="ARBA00023010"/>
    </source>
</evidence>
<accession>A0A8J3HU17</accession>
<reference evidence="8 9" key="1">
    <citation type="journal article" date="2021" name="Microb. Ecol.">
        <title>Candidatus Mesenet longicola: Novel Endosymbionts of Brontispa longissima that Induce Cytoplasmic Incompatibility.</title>
        <authorList>
            <person name="Takano S."/>
            <person name="Gotoh Y."/>
            <person name="Hayashi T."/>
        </authorList>
    </citation>
    <scope>NUCLEOTIDE SEQUENCE [LARGE SCALE GENOMIC DNA]</scope>
    <source>
        <strain evidence="8">L5</strain>
    </source>
</reference>
<evidence type="ECO:0000256" key="1">
    <source>
        <dbReference type="ARBA" id="ARBA00004167"/>
    </source>
</evidence>
<protein>
    <recommendedName>
        <fullName evidence="10">Sec-independent protein translocase protein TatB</fullName>
    </recommendedName>
</protein>
<evidence type="ECO:0008006" key="10">
    <source>
        <dbReference type="Google" id="ProtNLM"/>
    </source>
</evidence>
<comment type="caution">
    <text evidence="8">The sequence shown here is derived from an EMBL/GenBank/DDBJ whole genome shotgun (WGS) entry which is preliminary data.</text>
</comment>
<dbReference type="InterPro" id="IPR003369">
    <property type="entry name" value="TatA/B/E"/>
</dbReference>
<evidence type="ECO:0000256" key="4">
    <source>
        <dbReference type="ARBA" id="ARBA00022927"/>
    </source>
</evidence>
<dbReference type="PRINTS" id="PR01506">
    <property type="entry name" value="TATBPROTEIN"/>
</dbReference>